<evidence type="ECO:0000313" key="3">
    <source>
        <dbReference type="EMBL" id="CEM14839.1"/>
    </source>
</evidence>
<feature type="domain" description="F-box" evidence="2">
    <location>
        <begin position="6"/>
        <end position="56"/>
    </location>
</feature>
<dbReference type="InterPro" id="IPR001810">
    <property type="entry name" value="F-box_dom"/>
</dbReference>
<dbReference type="EMBL" id="CDMY01000459">
    <property type="protein sequence ID" value="CEM14839.1"/>
    <property type="molecule type" value="Genomic_DNA"/>
</dbReference>
<dbReference type="SUPFAM" id="SSF81383">
    <property type="entry name" value="F-box domain"/>
    <property type="match status" value="1"/>
</dbReference>
<dbReference type="InParanoid" id="A0A0G4FLF3"/>
<evidence type="ECO:0000259" key="2">
    <source>
        <dbReference type="PROSITE" id="PS50181"/>
    </source>
</evidence>
<evidence type="ECO:0000256" key="1">
    <source>
        <dbReference type="SAM" id="MobiDB-lite"/>
    </source>
</evidence>
<sequence length="265" mass="28842">MMAEQSALEIELEDDLLLILLEYLDVRALGRAARTCRRLRDAVTSPAADTKVWKPIHRRLCHYCDPDSEPAAPPCYRSLVREICTLSLTGYWRVKGCYDSSGAYEYDMRLSQHGKWVTGTATEPWIFEITGKLHGNSFVTHQRGRDRNDDDEWTNICSAVVAPSGLFMKGTWIQERDGNILFSNDHTGSFECRKISTAAAAPPHHQPLPPLLTATPPAAAAADDQSGPSGDGSSTSSSSSGSNSSGASSSAAVESPQGKRRRTDA</sequence>
<dbReference type="InterPro" id="IPR036047">
    <property type="entry name" value="F-box-like_dom_sf"/>
</dbReference>
<feature type="compositionally biased region" description="Low complexity" evidence="1">
    <location>
        <begin position="211"/>
        <end position="252"/>
    </location>
</feature>
<dbReference type="Gene3D" id="1.20.1280.50">
    <property type="match status" value="1"/>
</dbReference>
<dbReference type="PROSITE" id="PS50181">
    <property type="entry name" value="FBOX"/>
    <property type="match status" value="1"/>
</dbReference>
<name>A0A0G4FLF3_VITBC</name>
<accession>A0A0G4FLF3</accession>
<reference evidence="3 4" key="1">
    <citation type="submission" date="2014-11" db="EMBL/GenBank/DDBJ databases">
        <authorList>
            <person name="Zhu J."/>
            <person name="Qi W."/>
            <person name="Song R."/>
        </authorList>
    </citation>
    <scope>NUCLEOTIDE SEQUENCE [LARGE SCALE GENOMIC DNA]</scope>
</reference>
<organism evidence="3 4">
    <name type="scientific">Vitrella brassicaformis (strain CCMP3155)</name>
    <dbReference type="NCBI Taxonomy" id="1169540"/>
    <lineage>
        <taxon>Eukaryota</taxon>
        <taxon>Sar</taxon>
        <taxon>Alveolata</taxon>
        <taxon>Colpodellida</taxon>
        <taxon>Vitrellaceae</taxon>
        <taxon>Vitrella</taxon>
    </lineage>
</organism>
<evidence type="ECO:0000313" key="4">
    <source>
        <dbReference type="Proteomes" id="UP000041254"/>
    </source>
</evidence>
<gene>
    <name evidence="3" type="ORF">Vbra_9308</name>
</gene>
<protein>
    <recommendedName>
        <fullName evidence="2">F-box domain-containing protein</fullName>
    </recommendedName>
</protein>
<dbReference type="VEuPathDB" id="CryptoDB:Vbra_9308"/>
<feature type="region of interest" description="Disordered" evidence="1">
    <location>
        <begin position="201"/>
        <end position="265"/>
    </location>
</feature>
<dbReference type="Pfam" id="PF12937">
    <property type="entry name" value="F-box-like"/>
    <property type="match status" value="1"/>
</dbReference>
<proteinExistence type="predicted"/>
<dbReference type="AlphaFoldDB" id="A0A0G4FLF3"/>
<dbReference type="Proteomes" id="UP000041254">
    <property type="component" value="Unassembled WGS sequence"/>
</dbReference>
<keyword evidence="4" id="KW-1185">Reference proteome</keyword>